<keyword evidence="2" id="KW-0808">Transferase</keyword>
<proteinExistence type="predicted"/>
<dbReference type="Pfam" id="PF01553">
    <property type="entry name" value="Acyltransferase"/>
    <property type="match status" value="1"/>
</dbReference>
<feature type="domain" description="Phospholipid/glycerol acyltransferase" evidence="1">
    <location>
        <begin position="92"/>
        <end position="212"/>
    </location>
</feature>
<reference evidence="2 3" key="1">
    <citation type="journal article" date="2015" name="Genome Announc.">
        <title>Expanding the biotechnology potential of lactobacilli through comparative genomics of 213 strains and associated genera.</title>
        <authorList>
            <person name="Sun Z."/>
            <person name="Harris H.M."/>
            <person name="McCann A."/>
            <person name="Guo C."/>
            <person name="Argimon S."/>
            <person name="Zhang W."/>
            <person name="Yang X."/>
            <person name="Jeffery I.B."/>
            <person name="Cooney J.C."/>
            <person name="Kagawa T.F."/>
            <person name="Liu W."/>
            <person name="Song Y."/>
            <person name="Salvetti E."/>
            <person name="Wrobel A."/>
            <person name="Rasinkangas P."/>
            <person name="Parkhill J."/>
            <person name="Rea M.C."/>
            <person name="O'Sullivan O."/>
            <person name="Ritari J."/>
            <person name="Douillard F.P."/>
            <person name="Paul Ross R."/>
            <person name="Yang R."/>
            <person name="Briner A.E."/>
            <person name="Felis G.E."/>
            <person name="de Vos W.M."/>
            <person name="Barrangou R."/>
            <person name="Klaenhammer T.R."/>
            <person name="Caufield P.W."/>
            <person name="Cui Y."/>
            <person name="Zhang H."/>
            <person name="O'Toole P.W."/>
        </authorList>
    </citation>
    <scope>NUCLEOTIDE SEQUENCE [LARGE SCALE GENOMIC DNA]</scope>
    <source>
        <strain evidence="2 3">DSM 15945</strain>
    </source>
</reference>
<dbReference type="AlphaFoldDB" id="A0A0R1TXU0"/>
<protein>
    <submittedName>
        <fullName evidence="2">1-acyl-sn-glycerol-3-phosphate acyltransferase</fullName>
    </submittedName>
</protein>
<dbReference type="OrthoDB" id="2040407at2"/>
<evidence type="ECO:0000313" key="3">
    <source>
        <dbReference type="Proteomes" id="UP000051922"/>
    </source>
</evidence>
<dbReference type="InterPro" id="IPR002123">
    <property type="entry name" value="Plipid/glycerol_acylTrfase"/>
</dbReference>
<dbReference type="SMART" id="SM00563">
    <property type="entry name" value="PlsC"/>
    <property type="match status" value="1"/>
</dbReference>
<organism evidence="2 3">
    <name type="scientific">Lacticaseibacillus pantheris DSM 15945 = JCM 12539 = NBRC 106106</name>
    <dbReference type="NCBI Taxonomy" id="1423783"/>
    <lineage>
        <taxon>Bacteria</taxon>
        <taxon>Bacillati</taxon>
        <taxon>Bacillota</taxon>
        <taxon>Bacilli</taxon>
        <taxon>Lactobacillales</taxon>
        <taxon>Lactobacillaceae</taxon>
        <taxon>Lacticaseibacillus</taxon>
    </lineage>
</organism>
<dbReference type="Proteomes" id="UP000051922">
    <property type="component" value="Unassembled WGS sequence"/>
</dbReference>
<dbReference type="PATRIC" id="fig|1423783.4.peg.1438"/>
<evidence type="ECO:0000313" key="2">
    <source>
        <dbReference type="EMBL" id="KRL85990.1"/>
    </source>
</evidence>
<accession>A0A0R1TXU0</accession>
<evidence type="ECO:0000259" key="1">
    <source>
        <dbReference type="SMART" id="SM00563"/>
    </source>
</evidence>
<dbReference type="RefSeq" id="WP_054650805.1">
    <property type="nucleotide sequence ID" value="NZ_AZFJ01000049.1"/>
</dbReference>
<keyword evidence="2" id="KW-0012">Acyltransferase</keyword>
<dbReference type="GO" id="GO:0016746">
    <property type="term" value="F:acyltransferase activity"/>
    <property type="evidence" value="ECO:0007669"/>
    <property type="project" value="UniProtKB-KW"/>
</dbReference>
<dbReference type="EMBL" id="AZFJ01000049">
    <property type="protein sequence ID" value="KRL85990.1"/>
    <property type="molecule type" value="Genomic_DNA"/>
</dbReference>
<gene>
    <name evidence="2" type="ORF">FC50_GL001397</name>
</gene>
<name>A0A0R1TXU0_9LACO</name>
<keyword evidence="3" id="KW-1185">Reference proteome</keyword>
<dbReference type="STRING" id="1423783.FC50_GL001397"/>
<sequence length="285" mass="32338">MIIGGDKEAVIANIQERVRAGEFNAKVEVGDPQMTVAAQAAIAERALARHDRLDYHVNNLMARGAMNVAARVVNRHTRYTGMDHLRQLRGGAIITSNHFNPLENLIERRLVQKTLHRRMFIVSQATNLDFDGGLGFLMNYADTIPISPSTSYMARTFPDALARVMAANQLVLMYSEQEMWFNYRKPRPVKRGAYYYAARLGVPIVSCFVEIQDTGKVDNAEFNQVRYVEHVLPLIYPDPRLDARANSEHMMAVDYQQKVAAYEQAYGGPLTYDFTPDDIAGWRQH</sequence>
<comment type="caution">
    <text evidence="2">The sequence shown here is derived from an EMBL/GenBank/DDBJ whole genome shotgun (WGS) entry which is preliminary data.</text>
</comment>